<dbReference type="Proteomes" id="UP000750334">
    <property type="component" value="Unassembled WGS sequence"/>
</dbReference>
<dbReference type="CDD" id="cd01775">
    <property type="entry name" value="RA_PHLPP_like"/>
    <property type="match status" value="1"/>
</dbReference>
<evidence type="ECO:0000256" key="13">
    <source>
        <dbReference type="ARBA" id="ARBA00022998"/>
    </source>
</evidence>
<evidence type="ECO:0000256" key="1">
    <source>
        <dbReference type="ARBA" id="ARBA00001593"/>
    </source>
</evidence>
<feature type="compositionally biased region" description="Polar residues" evidence="17">
    <location>
        <begin position="140"/>
        <end position="161"/>
    </location>
</feature>
<evidence type="ECO:0000256" key="7">
    <source>
        <dbReference type="ARBA" id="ARBA00022614"/>
    </source>
</evidence>
<dbReference type="PROSITE" id="PS50200">
    <property type="entry name" value="RA"/>
    <property type="match status" value="1"/>
</dbReference>
<feature type="region of interest" description="Disordered" evidence="17">
    <location>
        <begin position="85"/>
        <end position="108"/>
    </location>
</feature>
<evidence type="ECO:0000259" key="18">
    <source>
        <dbReference type="PROSITE" id="PS50125"/>
    </source>
</evidence>
<dbReference type="PANTHER" id="PTHR48051">
    <property type="match status" value="1"/>
</dbReference>
<dbReference type="GO" id="GO:0035556">
    <property type="term" value="P:intracellular signal transduction"/>
    <property type="evidence" value="ECO:0007669"/>
    <property type="project" value="InterPro"/>
</dbReference>
<dbReference type="PROSITE" id="PS50125">
    <property type="entry name" value="GUANYLATE_CYCLASE_2"/>
    <property type="match status" value="1"/>
</dbReference>
<dbReference type="SUPFAM" id="SSF81606">
    <property type="entry name" value="PP2C-like"/>
    <property type="match status" value="1"/>
</dbReference>
<evidence type="ECO:0000256" key="10">
    <source>
        <dbReference type="ARBA" id="ARBA00022741"/>
    </source>
</evidence>
<feature type="compositionally biased region" description="Low complexity" evidence="17">
    <location>
        <begin position="457"/>
        <end position="476"/>
    </location>
</feature>
<dbReference type="GO" id="GO:0005524">
    <property type="term" value="F:ATP binding"/>
    <property type="evidence" value="ECO:0007669"/>
    <property type="project" value="UniProtKB-KW"/>
</dbReference>
<organism evidence="21 22">
    <name type="scientific">Maudiozyma exigua</name>
    <name type="common">Yeast</name>
    <name type="synonym">Kazachstania exigua</name>
    <dbReference type="NCBI Taxonomy" id="34358"/>
    <lineage>
        <taxon>Eukaryota</taxon>
        <taxon>Fungi</taxon>
        <taxon>Dikarya</taxon>
        <taxon>Ascomycota</taxon>
        <taxon>Saccharomycotina</taxon>
        <taxon>Saccharomycetes</taxon>
        <taxon>Saccharomycetales</taxon>
        <taxon>Saccharomycetaceae</taxon>
        <taxon>Maudiozyma</taxon>
    </lineage>
</organism>
<evidence type="ECO:0000313" key="21">
    <source>
        <dbReference type="EMBL" id="KAG0671364.1"/>
    </source>
</evidence>
<comment type="cofactor">
    <cofactor evidence="2">
        <name>Mg(2+)</name>
        <dbReference type="ChEBI" id="CHEBI:18420"/>
    </cofactor>
</comment>
<feature type="compositionally biased region" description="Low complexity" evidence="17">
    <location>
        <begin position="217"/>
        <end position="230"/>
    </location>
</feature>
<feature type="region of interest" description="Disordered" evidence="17">
    <location>
        <begin position="334"/>
        <end position="353"/>
    </location>
</feature>
<dbReference type="OrthoDB" id="2021138at2759"/>
<evidence type="ECO:0000256" key="15">
    <source>
        <dbReference type="ARBA" id="ARBA00032597"/>
    </source>
</evidence>
<evidence type="ECO:0000256" key="17">
    <source>
        <dbReference type="SAM" id="MobiDB-lite"/>
    </source>
</evidence>
<evidence type="ECO:0000256" key="8">
    <source>
        <dbReference type="ARBA" id="ARBA00022723"/>
    </source>
</evidence>
<evidence type="ECO:0000256" key="2">
    <source>
        <dbReference type="ARBA" id="ARBA00001946"/>
    </source>
</evidence>
<proteinExistence type="inferred from homology"/>
<evidence type="ECO:0000256" key="5">
    <source>
        <dbReference type="ARBA" id="ARBA00012201"/>
    </source>
</evidence>
<dbReference type="InterPro" id="IPR003591">
    <property type="entry name" value="Leu-rich_rpt_typical-subtyp"/>
</dbReference>
<dbReference type="InterPro" id="IPR032675">
    <property type="entry name" value="LRR_dom_sf"/>
</dbReference>
<feature type="compositionally biased region" description="Polar residues" evidence="17">
    <location>
        <begin position="633"/>
        <end position="645"/>
    </location>
</feature>
<dbReference type="CDD" id="cd00143">
    <property type="entry name" value="PP2Cc"/>
    <property type="match status" value="1"/>
</dbReference>
<feature type="region of interest" description="Disordered" evidence="17">
    <location>
        <begin position="633"/>
        <end position="731"/>
    </location>
</feature>
<feature type="region of interest" description="Disordered" evidence="17">
    <location>
        <begin position="1"/>
        <end position="70"/>
    </location>
</feature>
<feature type="compositionally biased region" description="Polar residues" evidence="17">
    <location>
        <begin position="721"/>
        <end position="731"/>
    </location>
</feature>
<comment type="catalytic activity">
    <reaction evidence="1">
        <text>ATP = 3',5'-cyclic AMP + diphosphate</text>
        <dbReference type="Rhea" id="RHEA:15389"/>
        <dbReference type="ChEBI" id="CHEBI:30616"/>
        <dbReference type="ChEBI" id="CHEBI:33019"/>
        <dbReference type="ChEBI" id="CHEBI:58165"/>
        <dbReference type="EC" id="4.6.1.1"/>
    </reaction>
</comment>
<feature type="compositionally biased region" description="Polar residues" evidence="17">
    <location>
        <begin position="654"/>
        <end position="665"/>
    </location>
</feature>
<dbReference type="PROSITE" id="PS51450">
    <property type="entry name" value="LRR"/>
    <property type="match status" value="5"/>
</dbReference>
<evidence type="ECO:0000256" key="9">
    <source>
        <dbReference type="ARBA" id="ARBA00022737"/>
    </source>
</evidence>
<feature type="compositionally biased region" description="Polar residues" evidence="17">
    <location>
        <begin position="177"/>
        <end position="188"/>
    </location>
</feature>
<dbReference type="InterPro" id="IPR048580">
    <property type="entry name" value="CYAA_C"/>
</dbReference>
<dbReference type="InterPro" id="IPR001054">
    <property type="entry name" value="A/G_cyclase"/>
</dbReference>
<feature type="compositionally biased region" description="Polar residues" evidence="17">
    <location>
        <begin position="498"/>
        <end position="508"/>
    </location>
</feature>
<feature type="domain" description="Ras-associating" evidence="19">
    <location>
        <begin position="779"/>
        <end position="858"/>
    </location>
</feature>
<dbReference type="InterPro" id="IPR055071">
    <property type="entry name" value="RA_PHLPP-like"/>
</dbReference>
<feature type="compositionally biased region" description="Low complexity" evidence="17">
    <location>
        <begin position="10"/>
        <end position="23"/>
    </location>
</feature>
<name>A0A9P6WFQ9_MAUEX</name>
<evidence type="ECO:0000259" key="20">
    <source>
        <dbReference type="PROSITE" id="PS51746"/>
    </source>
</evidence>
<evidence type="ECO:0000256" key="12">
    <source>
        <dbReference type="ARBA" id="ARBA00022842"/>
    </source>
</evidence>
<dbReference type="InterPro" id="IPR050216">
    <property type="entry name" value="LRR_domain-containing"/>
</dbReference>
<keyword evidence="13" id="KW-0115">cAMP biosynthesis</keyword>
<feature type="region of interest" description="Disordered" evidence="17">
    <location>
        <begin position="121"/>
        <end position="197"/>
    </location>
</feature>
<feature type="compositionally biased region" description="Basic and acidic residues" evidence="17">
    <location>
        <begin position="711"/>
        <end position="720"/>
    </location>
</feature>
<reference evidence="21 22" key="1">
    <citation type="submission" date="2020-11" db="EMBL/GenBank/DDBJ databases">
        <title>Kefir isolates.</title>
        <authorList>
            <person name="Marcisauskas S."/>
            <person name="Kim Y."/>
            <person name="Blasche S."/>
        </authorList>
    </citation>
    <scope>NUCLEOTIDE SEQUENCE [LARGE SCALE GENOMIC DNA]</scope>
    <source>
        <strain evidence="21 22">OG2</strain>
    </source>
</reference>
<feature type="compositionally biased region" description="Polar residues" evidence="17">
    <location>
        <begin position="33"/>
        <end position="42"/>
    </location>
</feature>
<dbReference type="Gene3D" id="3.60.40.10">
    <property type="entry name" value="PPM-type phosphatase domain"/>
    <property type="match status" value="1"/>
</dbReference>
<dbReference type="SMART" id="SM00365">
    <property type="entry name" value="LRR_SD22"/>
    <property type="match status" value="8"/>
</dbReference>
<feature type="region of interest" description="Disordered" evidence="17">
    <location>
        <begin position="369"/>
        <end position="479"/>
    </location>
</feature>
<dbReference type="PROSITE" id="PS51746">
    <property type="entry name" value="PPM_2"/>
    <property type="match status" value="1"/>
</dbReference>
<feature type="region of interest" description="Disordered" evidence="17">
    <location>
        <begin position="498"/>
        <end position="517"/>
    </location>
</feature>
<keyword evidence="14" id="KW-0456">Lyase</keyword>
<keyword evidence="10" id="KW-0547">Nucleotide-binding</keyword>
<feature type="compositionally biased region" description="Polar residues" evidence="17">
    <location>
        <begin position="238"/>
        <end position="264"/>
    </location>
</feature>
<evidence type="ECO:0000259" key="19">
    <source>
        <dbReference type="PROSITE" id="PS50200"/>
    </source>
</evidence>
<keyword evidence="9" id="KW-0677">Repeat</keyword>
<dbReference type="Pfam" id="PF23010">
    <property type="entry name" value="RA_3"/>
    <property type="match status" value="1"/>
</dbReference>
<dbReference type="SUPFAM" id="SSF52075">
    <property type="entry name" value="Outer arm dynein light chain 1"/>
    <property type="match status" value="1"/>
</dbReference>
<dbReference type="EC" id="4.6.1.1" evidence="5"/>
<feature type="compositionally biased region" description="Low complexity" evidence="17">
    <location>
        <begin position="121"/>
        <end position="136"/>
    </location>
</feature>
<comment type="caution">
    <text evidence="21">The sequence shown here is derived from an EMBL/GenBank/DDBJ whole genome shotgun (WGS) entry which is preliminary data.</text>
</comment>
<feature type="compositionally biased region" description="Polar residues" evidence="17">
    <location>
        <begin position="369"/>
        <end position="413"/>
    </location>
</feature>
<feature type="compositionally biased region" description="Polar residues" evidence="17">
    <location>
        <begin position="431"/>
        <end position="456"/>
    </location>
</feature>
<evidence type="ECO:0000256" key="14">
    <source>
        <dbReference type="ARBA" id="ARBA00023239"/>
    </source>
</evidence>
<keyword evidence="12" id="KW-0460">Magnesium</keyword>
<dbReference type="GO" id="GO:0046872">
    <property type="term" value="F:metal ion binding"/>
    <property type="evidence" value="ECO:0007669"/>
    <property type="project" value="UniProtKB-KW"/>
</dbReference>
<dbReference type="GO" id="GO:0004016">
    <property type="term" value="F:adenylate cyclase activity"/>
    <property type="evidence" value="ECO:0007669"/>
    <property type="project" value="UniProtKB-EC"/>
</dbReference>
<keyword evidence="8" id="KW-0479">Metal-binding</keyword>
<dbReference type="SMART" id="SM00332">
    <property type="entry name" value="PP2Cc"/>
    <property type="match status" value="1"/>
</dbReference>
<dbReference type="Pfam" id="PF21187">
    <property type="entry name" value="CYAA_C"/>
    <property type="match status" value="1"/>
</dbReference>
<feature type="domain" description="Guanylate cyclase" evidence="18">
    <location>
        <begin position="1771"/>
        <end position="1908"/>
    </location>
</feature>
<dbReference type="Pfam" id="PF00481">
    <property type="entry name" value="PP2C"/>
    <property type="match status" value="1"/>
</dbReference>
<dbReference type="EMBL" id="PUHR01000013">
    <property type="protein sequence ID" value="KAG0671364.1"/>
    <property type="molecule type" value="Genomic_DNA"/>
</dbReference>
<dbReference type="PANTHER" id="PTHR48051:SF1">
    <property type="entry name" value="RAS SUPPRESSOR PROTEIN 1"/>
    <property type="match status" value="1"/>
</dbReference>
<dbReference type="CDD" id="cd07302">
    <property type="entry name" value="CHD"/>
    <property type="match status" value="1"/>
</dbReference>
<dbReference type="InterPro" id="IPR029787">
    <property type="entry name" value="Nucleotide_cyclase"/>
</dbReference>
<dbReference type="SUPFAM" id="SSF55073">
    <property type="entry name" value="Nucleotide cyclase"/>
    <property type="match status" value="1"/>
</dbReference>
<dbReference type="InterPro" id="IPR001611">
    <property type="entry name" value="Leu-rich_rpt"/>
</dbReference>
<feature type="region of interest" description="Disordered" evidence="17">
    <location>
        <begin position="209"/>
        <end position="284"/>
    </location>
</feature>
<evidence type="ECO:0000256" key="16">
    <source>
        <dbReference type="ARBA" id="ARBA00032637"/>
    </source>
</evidence>
<comment type="similarity">
    <text evidence="4">Belongs to the adenylyl cyclase class-3 family.</text>
</comment>
<dbReference type="SMART" id="SM00369">
    <property type="entry name" value="LRR_TYP"/>
    <property type="match status" value="10"/>
</dbReference>
<dbReference type="Gene3D" id="3.30.70.1230">
    <property type="entry name" value="Nucleotide cyclase"/>
    <property type="match status" value="1"/>
</dbReference>
<dbReference type="Pfam" id="PF13855">
    <property type="entry name" value="LRR_8"/>
    <property type="match status" value="3"/>
</dbReference>
<feature type="compositionally biased region" description="Low complexity" evidence="17">
    <location>
        <begin position="678"/>
        <end position="691"/>
    </location>
</feature>
<dbReference type="InterPro" id="IPR001932">
    <property type="entry name" value="PPM-type_phosphatase-like_dom"/>
</dbReference>
<dbReference type="FunFam" id="3.30.70.1230:FF:000084">
    <property type="entry name" value="Adenylate cyclase"/>
    <property type="match status" value="1"/>
</dbReference>
<accession>A0A9P6WFQ9</accession>
<sequence>MSPSFHSSTSSIKSNQQQQPNSNKHVDFKENSDNGSNSISQSRFDKNIHDEIPQFKEQYEEKSLKKPQIKGINTNYLKKIRSKDSLRSYNEDSISNENNPSKQPRKTQTLLKRTISSISTNALNFDNNNNSNSSKENISRTYNDSNKNNTINNEHTSSSGKSLFHVPRSSHHHQHQTRGSQNSNSGRNTEIAPPRKTSFAGALFKRFSSAGSHSKDNNNNCNKPKNSISSASNRHSKILSSATEGTDSQTPLPSIASTSQSTTNSSLRSQRRDSRDSINLGPLSNSIEKVPNVIRSKVADVVSTIAHEPEVVKQEVSNSTFFTPAKVVTTTGIITPTKGQQPPVPKNNENISNSSEINSNVVLVRNISENQSKNSSANTSGSVTPAQRRSSIMSGISPSTTNIKGWASNSKDPTFTPPKDIFVPKELRMSKLSNTKKTEPVTNPSKMGENAISTIPSSSSSGSNGSSSSSSSSSSNTNKAALFPLDTNLADLTDITKTAQPKQPGTISESHEDSDFIPKEQELSAYSSDNIKELKKSASGTSTDISDTNFRPFGKKSHSLADIQKWATNSSASLSPFASQKNTNEWIAPESWDVESNLEKARAKKKAKAKARKKRLRDKKKLMGDDLLSFKVNTNRRNNKQSSRIDTALDDSISETNNDSVANTQERTRYMQDEYEFSESSSSNDSITDISADTNSYTSSSEEDEDFYDIQSDRRNRDQTPQKSNSDLNNRAFSSINLLSLNKQDFPKTTKNVDDEKSDKVEYELERYYKDFSDLDPKRHYAIRVFNTDDTFTTLSCTPSTTVEEMIPTLKKKFNISVPTNYQISLKVGKLSKILRPLSKPILVERKLLLLNGYRKSDPLHIIGVEDLSFVFKFLFHPVTASHFTPEQEKRLLRSDFVHVDLRNMNLTTPPIIFYQHTAEIESLDVSNNANIFLPLEFIESSIKLLSLRIVNVRASKFPINITEAYKLVSLELQRNFIKKVPNSVSRLWNLTILNLQCNELDRLPQGFSQLKNLQLLDLSSNRFSRYPSVINNCTNLLQIDLSYNKIQVLPESINQLVKVAKINISHNKLNQIDDISGMKNLRTLNLRFNRITSINTNASNLQNLYLTNNRISKFEDVVPKLRALEMQENPITIIAFKKFYPVDMTSLSLNNAQLASLPGKLFTSLSRLEKLELNDNNLTRLPSEIGSLEKLVYLSVSRNKLESLPPEFKNLKNLRSLDLHSNNIRDVFKCMEDIELTTFNISSNMFGAADLNADFSHGLLNGSKLTKSLMFFIAADNQFSDQMWPLFNCFVNLKLLNLSYNNLSDVSNLKLENLTELYLSGNGLRTLGSDTVLRWKQLKTLMLNGNQLLSLPAELSLLKHLNTLDVGSNQLKYNISNFHYDWNWRDNKELKYLNFSGNKRFEIRSFFNSELGADMSDLTVLPQLKELGLMDVTINTTRVPDETSNFRLRTTGSTINGMRYGVADTLGQRDYVSSKDVTFERFRGNDDECLVCLHDIKNQNADYGHNISRIVRDIYDKILIRQLEKYGDKEDDDIRKALRFSFLQLNKEINGMLSSVDSGTNVENLTSADLLSGACCTVIYIKGTRLFSANIGDCMAVLSKNSGDFQQLTKLHKPSKREEYERIRISGGYVNNGKLDGVVDVSRAVGFFDLLPHIHASPDISVVSLTKADEMLIVATHNLWDYMSYEIACDIARENISNPMLAAEAMKDHAIAYGCSENITILCLALSDSTEQQNQFTLNKNSLMTRRTTLEDATLRRLQPEIAPPTGNLAVCFTDIKSSTFLWEMFPDAMRTAIKTHNDIMRRQLRIFGGYEVKTEGDAFMVTFPTPIGALVWCLSVQLKLLDAQWPEEITSIQEGGLIKDENGIKIYQGLSVRMGIHWGAPVLELDLVTQRMDYLGPVVNKASRVSGIADGGQITLSSDFVSEFNKIMKYHENVKSGKQNLVDAYGEEIIGEVLEKEITILENIGWETFDLGEKKLKGLETKEFITIVYPKILASRHEFVTEDDEFKTIDQDILFRLRSASNKLETILSIISGGHSENDNKLHQNSNFITLSHKSQDSIMSTINEKDIATFFDHLIIRIESVVAILQLRQKVSGGLVAPNLNDRNTPVMSVFDLVDKLLLSYGDMQKKDAENK</sequence>
<protein>
    <recommendedName>
        <fullName evidence="6">Adenylate cyclase</fullName>
        <ecNumber evidence="5">4.6.1.1</ecNumber>
    </recommendedName>
    <alternativeName>
        <fullName evidence="15">ATP pyrophosphate-lyase</fullName>
    </alternativeName>
    <alternativeName>
        <fullName evidence="16">Adenylyl cyclase</fullName>
    </alternativeName>
</protein>
<dbReference type="SMART" id="SM00364">
    <property type="entry name" value="LRR_BAC"/>
    <property type="match status" value="6"/>
</dbReference>
<dbReference type="GO" id="GO:0006171">
    <property type="term" value="P:cAMP biosynthetic process"/>
    <property type="evidence" value="ECO:0007669"/>
    <property type="project" value="UniProtKB-KW"/>
</dbReference>
<dbReference type="SMART" id="SM00314">
    <property type="entry name" value="RA"/>
    <property type="match status" value="1"/>
</dbReference>
<evidence type="ECO:0000256" key="4">
    <source>
        <dbReference type="ARBA" id="ARBA00005381"/>
    </source>
</evidence>
<evidence type="ECO:0000256" key="11">
    <source>
        <dbReference type="ARBA" id="ARBA00022840"/>
    </source>
</evidence>
<dbReference type="Pfam" id="PF00211">
    <property type="entry name" value="Guanylate_cyc"/>
    <property type="match status" value="1"/>
</dbReference>
<dbReference type="InterPro" id="IPR000159">
    <property type="entry name" value="RA_dom"/>
</dbReference>
<feature type="compositionally biased region" description="Polar residues" evidence="17">
    <location>
        <begin position="91"/>
        <end position="108"/>
    </location>
</feature>
<evidence type="ECO:0000256" key="6">
    <source>
        <dbReference type="ARBA" id="ARBA00021420"/>
    </source>
</evidence>
<keyword evidence="22" id="KW-1185">Reference proteome</keyword>
<dbReference type="GO" id="GO:0005737">
    <property type="term" value="C:cytoplasm"/>
    <property type="evidence" value="ECO:0007669"/>
    <property type="project" value="TreeGrafter"/>
</dbReference>
<comment type="function">
    <text evidence="3">Plays essential roles in regulation of cellular metabolism by catalyzing the synthesis of a second messenger, cAMP.</text>
</comment>
<evidence type="ECO:0000256" key="3">
    <source>
        <dbReference type="ARBA" id="ARBA00003896"/>
    </source>
</evidence>
<keyword evidence="11" id="KW-0067">ATP-binding</keyword>
<feature type="compositionally biased region" description="Basic and acidic residues" evidence="17">
    <location>
        <begin position="43"/>
        <end position="64"/>
    </location>
</feature>
<feature type="domain" description="PPM-type phosphatase" evidence="20">
    <location>
        <begin position="1460"/>
        <end position="1727"/>
    </location>
</feature>
<keyword evidence="7" id="KW-0433">Leucine-rich repeat</keyword>
<evidence type="ECO:0000313" key="22">
    <source>
        <dbReference type="Proteomes" id="UP000750334"/>
    </source>
</evidence>
<dbReference type="SUPFAM" id="SSF52058">
    <property type="entry name" value="L domain-like"/>
    <property type="match status" value="2"/>
</dbReference>
<gene>
    <name evidence="21" type="primary">CYR1</name>
    <name evidence="21" type="ORF">C6P45_000818</name>
</gene>
<dbReference type="Gene3D" id="3.80.10.10">
    <property type="entry name" value="Ribonuclease Inhibitor"/>
    <property type="match status" value="4"/>
</dbReference>
<dbReference type="InterPro" id="IPR036457">
    <property type="entry name" value="PPM-type-like_dom_sf"/>
</dbReference>
<dbReference type="SMART" id="SM00044">
    <property type="entry name" value="CYCc"/>
    <property type="match status" value="1"/>
</dbReference>